<gene>
    <name evidence="2" type="ORF">CRG98_012219</name>
</gene>
<reference evidence="2 3" key="1">
    <citation type="submission" date="2017-11" db="EMBL/GenBank/DDBJ databases">
        <title>De-novo sequencing of pomegranate (Punica granatum L.) genome.</title>
        <authorList>
            <person name="Akparov Z."/>
            <person name="Amiraslanov A."/>
            <person name="Hajiyeva S."/>
            <person name="Abbasov M."/>
            <person name="Kaur K."/>
            <person name="Hamwieh A."/>
            <person name="Solovyev V."/>
            <person name="Salamov A."/>
            <person name="Braich B."/>
            <person name="Kosarev P."/>
            <person name="Mahmoud A."/>
            <person name="Hajiyev E."/>
            <person name="Babayeva S."/>
            <person name="Izzatullayeva V."/>
            <person name="Mammadov A."/>
            <person name="Mammadov A."/>
            <person name="Sharifova S."/>
            <person name="Ojaghi J."/>
            <person name="Eynullazada K."/>
            <person name="Bayramov B."/>
            <person name="Abdulazimova A."/>
            <person name="Shahmuradov I."/>
        </authorList>
    </citation>
    <scope>NUCLEOTIDE SEQUENCE [LARGE SCALE GENOMIC DNA]</scope>
    <source>
        <strain evidence="3">cv. AG2017</strain>
        <tissue evidence="2">Leaf</tissue>
    </source>
</reference>
<organism evidence="2 3">
    <name type="scientific">Punica granatum</name>
    <name type="common">Pomegranate</name>
    <dbReference type="NCBI Taxonomy" id="22663"/>
    <lineage>
        <taxon>Eukaryota</taxon>
        <taxon>Viridiplantae</taxon>
        <taxon>Streptophyta</taxon>
        <taxon>Embryophyta</taxon>
        <taxon>Tracheophyta</taxon>
        <taxon>Spermatophyta</taxon>
        <taxon>Magnoliopsida</taxon>
        <taxon>eudicotyledons</taxon>
        <taxon>Gunneridae</taxon>
        <taxon>Pentapetalae</taxon>
        <taxon>rosids</taxon>
        <taxon>malvids</taxon>
        <taxon>Myrtales</taxon>
        <taxon>Lythraceae</taxon>
        <taxon>Punica</taxon>
    </lineage>
</organism>
<accession>A0A2I0KFV3</accession>
<dbReference type="AlphaFoldDB" id="A0A2I0KFV3"/>
<evidence type="ECO:0000313" key="3">
    <source>
        <dbReference type="Proteomes" id="UP000233551"/>
    </source>
</evidence>
<evidence type="ECO:0000313" key="2">
    <source>
        <dbReference type="EMBL" id="PKI67391.1"/>
    </source>
</evidence>
<comment type="caution">
    <text evidence="2">The sequence shown here is derived from an EMBL/GenBank/DDBJ whole genome shotgun (WGS) entry which is preliminary data.</text>
</comment>
<protein>
    <submittedName>
        <fullName evidence="2">Uncharacterized protein</fullName>
    </submittedName>
</protein>
<name>A0A2I0KFV3_PUNGR</name>
<proteinExistence type="predicted"/>
<sequence>MVFRATIQVFPDMDTRSGELGARLDVLGQAQVRQGAKAHGRACGCARALAGDDHGRTCMRTDVHACKGVTFGAYGLTRGHGDGHRSACESRQAPGSARTSLSAWTRSW</sequence>
<dbReference type="Proteomes" id="UP000233551">
    <property type="component" value="Unassembled WGS sequence"/>
</dbReference>
<keyword evidence="3" id="KW-1185">Reference proteome</keyword>
<dbReference type="EMBL" id="PGOL01000611">
    <property type="protein sequence ID" value="PKI67391.1"/>
    <property type="molecule type" value="Genomic_DNA"/>
</dbReference>
<feature type="compositionally biased region" description="Polar residues" evidence="1">
    <location>
        <begin position="97"/>
        <end position="108"/>
    </location>
</feature>
<evidence type="ECO:0000256" key="1">
    <source>
        <dbReference type="SAM" id="MobiDB-lite"/>
    </source>
</evidence>
<feature type="region of interest" description="Disordered" evidence="1">
    <location>
        <begin position="80"/>
        <end position="108"/>
    </location>
</feature>